<dbReference type="AlphaFoldDB" id="E8QXW1"/>
<dbReference type="InterPro" id="IPR004839">
    <property type="entry name" value="Aminotransferase_I/II_large"/>
</dbReference>
<dbReference type="SUPFAM" id="SSF53383">
    <property type="entry name" value="PLP-dependent transferases"/>
    <property type="match status" value="1"/>
</dbReference>
<dbReference type="InterPro" id="IPR015421">
    <property type="entry name" value="PyrdxlP-dep_Trfase_major"/>
</dbReference>
<protein>
    <submittedName>
        <fullName evidence="7">Transcriptional regulator, GntR family</fullName>
    </submittedName>
</protein>
<sequence>MTTSTRLAELGLSDSGRRTTPPPISTLMQSALANPNLISLAAGFVDPETLPTALVGDIVAEFAHDPALGRQALQYGSTGGSPDLRWRMLAEMEREDRVAEGTYAAAFERTLLTTGSQQLLSLAADALLDPGDIVLVDSPTYFVFLGMMASRGVRTIGIETDEGGLNPEALAEKLAELEATGELARVKMVSVVSEHSNPTGVSLLADRRLPLVETVRRFSERAGRRIVLIEDAAYRGLGFDPEAPEPPSLFALDPQGEVVLHARTFSKTFSPGMKVGFGVVPVGLIGPLLALKGNQDFGSAHLNQVILSRAMANDRYHEHRRRVVAAYRRKRDVVLEALEEEFGPSGSVGISWTVPQGGMYVWLTLPETIDTGPQGDLFERACREGVLYVPGEFCFAAEPTPPRHHIRLCYGLPPVSALSEGIARLATAIRGRLDQIAVSGDALAAR</sequence>
<dbReference type="GO" id="GO:1901605">
    <property type="term" value="P:alpha-amino acid metabolic process"/>
    <property type="evidence" value="ECO:0007669"/>
    <property type="project" value="TreeGrafter"/>
</dbReference>
<evidence type="ECO:0000313" key="8">
    <source>
        <dbReference type="Proteomes" id="UP000008631"/>
    </source>
</evidence>
<dbReference type="GO" id="GO:0030170">
    <property type="term" value="F:pyridoxal phosphate binding"/>
    <property type="evidence" value="ECO:0007669"/>
    <property type="project" value="InterPro"/>
</dbReference>
<dbReference type="InterPro" id="IPR015424">
    <property type="entry name" value="PyrdxlP-dep_Trfase"/>
</dbReference>
<dbReference type="InterPro" id="IPR050859">
    <property type="entry name" value="Class-I_PLP-dep_aminotransf"/>
</dbReference>
<dbReference type="STRING" id="575540.Isop_0345"/>
<dbReference type="OrthoDB" id="9802328at2"/>
<dbReference type="EMBL" id="CP002353">
    <property type="protein sequence ID" value="ADV60940.1"/>
    <property type="molecule type" value="Genomic_DNA"/>
</dbReference>
<dbReference type="Gene3D" id="3.90.1150.10">
    <property type="entry name" value="Aspartate Aminotransferase, domain 1"/>
    <property type="match status" value="1"/>
</dbReference>
<evidence type="ECO:0000256" key="2">
    <source>
        <dbReference type="ARBA" id="ARBA00022576"/>
    </source>
</evidence>
<dbReference type="Gene3D" id="3.40.640.10">
    <property type="entry name" value="Type I PLP-dependent aspartate aminotransferase-like (Major domain)"/>
    <property type="match status" value="1"/>
</dbReference>
<organism evidence="7 8">
    <name type="scientific">Isosphaera pallida (strain ATCC 43644 / DSM 9630 / IS1B)</name>
    <dbReference type="NCBI Taxonomy" id="575540"/>
    <lineage>
        <taxon>Bacteria</taxon>
        <taxon>Pseudomonadati</taxon>
        <taxon>Planctomycetota</taxon>
        <taxon>Planctomycetia</taxon>
        <taxon>Isosphaerales</taxon>
        <taxon>Isosphaeraceae</taxon>
        <taxon>Isosphaera</taxon>
    </lineage>
</organism>
<dbReference type="GO" id="GO:0008483">
    <property type="term" value="F:transaminase activity"/>
    <property type="evidence" value="ECO:0007669"/>
    <property type="project" value="UniProtKB-KW"/>
</dbReference>
<dbReference type="Proteomes" id="UP000008631">
    <property type="component" value="Chromosome"/>
</dbReference>
<dbReference type="HOGENOM" id="CLU_017584_0_6_0"/>
<dbReference type="RefSeq" id="WP_013563229.1">
    <property type="nucleotide sequence ID" value="NC_014962.1"/>
</dbReference>
<evidence type="ECO:0000259" key="6">
    <source>
        <dbReference type="Pfam" id="PF00155"/>
    </source>
</evidence>
<evidence type="ECO:0000256" key="4">
    <source>
        <dbReference type="ARBA" id="ARBA00022898"/>
    </source>
</evidence>
<dbReference type="PANTHER" id="PTHR42790">
    <property type="entry name" value="AMINOTRANSFERASE"/>
    <property type="match status" value="1"/>
</dbReference>
<evidence type="ECO:0000313" key="7">
    <source>
        <dbReference type="EMBL" id="ADV60940.1"/>
    </source>
</evidence>
<reference evidence="7 8" key="2">
    <citation type="journal article" date="2011" name="Stand. Genomic Sci.">
        <title>Complete genome sequence of Isosphaera pallida type strain (IS1B).</title>
        <authorList>
            <consortium name="US DOE Joint Genome Institute (JGI-PGF)"/>
            <person name="Goker M."/>
            <person name="Cleland D."/>
            <person name="Saunders E."/>
            <person name="Lapidus A."/>
            <person name="Nolan M."/>
            <person name="Lucas S."/>
            <person name="Hammon N."/>
            <person name="Deshpande S."/>
            <person name="Cheng J.F."/>
            <person name="Tapia R."/>
            <person name="Han C."/>
            <person name="Goodwin L."/>
            <person name="Pitluck S."/>
            <person name="Liolios K."/>
            <person name="Pagani I."/>
            <person name="Ivanova N."/>
            <person name="Mavromatis K."/>
            <person name="Pati A."/>
            <person name="Chen A."/>
            <person name="Palaniappan K."/>
            <person name="Land M."/>
            <person name="Hauser L."/>
            <person name="Chang Y.J."/>
            <person name="Jeffries C.D."/>
            <person name="Detter J.C."/>
            <person name="Beck B."/>
            <person name="Woyke T."/>
            <person name="Bristow J."/>
            <person name="Eisen J.A."/>
            <person name="Markowitz V."/>
            <person name="Hugenholtz P."/>
            <person name="Kyrpides N.C."/>
            <person name="Klenk H.P."/>
        </authorList>
    </citation>
    <scope>NUCLEOTIDE SEQUENCE [LARGE SCALE GENOMIC DNA]</scope>
    <source>
        <strain evidence="8">ATCC 43644 / DSM 9630 / IS1B</strain>
    </source>
</reference>
<reference key="1">
    <citation type="submission" date="2010-11" db="EMBL/GenBank/DDBJ databases">
        <title>The complete sequence of chromosome of Isophaera pallida ATCC 43644.</title>
        <authorList>
            <consortium name="US DOE Joint Genome Institute (JGI-PGF)"/>
            <person name="Lucas S."/>
            <person name="Copeland A."/>
            <person name="Lapidus A."/>
            <person name="Bruce D."/>
            <person name="Goodwin L."/>
            <person name="Pitluck S."/>
            <person name="Kyrpides N."/>
            <person name="Mavromatis K."/>
            <person name="Pagani I."/>
            <person name="Ivanova N."/>
            <person name="Saunders E."/>
            <person name="Brettin T."/>
            <person name="Detter J.C."/>
            <person name="Han C."/>
            <person name="Tapia R."/>
            <person name="Land M."/>
            <person name="Hauser L."/>
            <person name="Markowitz V."/>
            <person name="Cheng J.-F."/>
            <person name="Hugenholtz P."/>
            <person name="Woyke T."/>
            <person name="Wu D."/>
            <person name="Eisen J.A."/>
        </authorList>
    </citation>
    <scope>NUCLEOTIDE SEQUENCE</scope>
    <source>
        <strain>ATCC 43644</strain>
    </source>
</reference>
<dbReference type="KEGG" id="ipa:Isop_0345"/>
<dbReference type="InterPro" id="IPR015422">
    <property type="entry name" value="PyrdxlP-dep_Trfase_small"/>
</dbReference>
<feature type="region of interest" description="Disordered" evidence="5">
    <location>
        <begin position="1"/>
        <end position="22"/>
    </location>
</feature>
<dbReference type="FunCoup" id="E8QXW1">
    <property type="interactions" value="263"/>
</dbReference>
<proteinExistence type="predicted"/>
<dbReference type="eggNOG" id="COG1167">
    <property type="taxonomic scope" value="Bacteria"/>
</dbReference>
<accession>E8QXW1</accession>
<gene>
    <name evidence="7" type="ordered locus">Isop_0345</name>
</gene>
<evidence type="ECO:0000256" key="5">
    <source>
        <dbReference type="SAM" id="MobiDB-lite"/>
    </source>
</evidence>
<evidence type="ECO:0000256" key="1">
    <source>
        <dbReference type="ARBA" id="ARBA00001933"/>
    </source>
</evidence>
<dbReference type="Pfam" id="PF00155">
    <property type="entry name" value="Aminotran_1_2"/>
    <property type="match status" value="1"/>
</dbReference>
<keyword evidence="8" id="KW-1185">Reference proteome</keyword>
<keyword evidence="2" id="KW-0032">Aminotransferase</keyword>
<name>E8QXW1_ISOPI</name>
<dbReference type="CDD" id="cd00609">
    <property type="entry name" value="AAT_like"/>
    <property type="match status" value="1"/>
</dbReference>
<evidence type="ECO:0000256" key="3">
    <source>
        <dbReference type="ARBA" id="ARBA00022679"/>
    </source>
</evidence>
<comment type="cofactor">
    <cofactor evidence="1">
        <name>pyridoxal 5'-phosphate</name>
        <dbReference type="ChEBI" id="CHEBI:597326"/>
    </cofactor>
</comment>
<dbReference type="InParanoid" id="E8QXW1"/>
<feature type="domain" description="Aminotransferase class I/classII large" evidence="6">
    <location>
        <begin position="64"/>
        <end position="412"/>
    </location>
</feature>
<dbReference type="PANTHER" id="PTHR42790:SF19">
    <property type="entry name" value="KYNURENINE_ALPHA-AMINOADIPATE AMINOTRANSFERASE, MITOCHONDRIAL"/>
    <property type="match status" value="1"/>
</dbReference>
<keyword evidence="3" id="KW-0808">Transferase</keyword>
<keyword evidence="4" id="KW-0663">Pyridoxal phosphate</keyword>